<dbReference type="InterPro" id="IPR050736">
    <property type="entry name" value="Sensor_HK_Regulatory"/>
</dbReference>
<organism evidence="11 12">
    <name type="scientific">Mucilaginibacter polytrichastri</name>
    <dbReference type="NCBI Taxonomy" id="1302689"/>
    <lineage>
        <taxon>Bacteria</taxon>
        <taxon>Pseudomonadati</taxon>
        <taxon>Bacteroidota</taxon>
        <taxon>Sphingobacteriia</taxon>
        <taxon>Sphingobacteriales</taxon>
        <taxon>Sphingobacteriaceae</taxon>
        <taxon>Mucilaginibacter</taxon>
    </lineage>
</organism>
<dbReference type="PANTHER" id="PTHR43711">
    <property type="entry name" value="TWO-COMPONENT HISTIDINE KINASE"/>
    <property type="match status" value="1"/>
</dbReference>
<dbReference type="Gene3D" id="3.30.565.10">
    <property type="entry name" value="Histidine kinase-like ATPase, C-terminal domain"/>
    <property type="match status" value="1"/>
</dbReference>
<accession>A0A1Q5ZTX1</accession>
<evidence type="ECO:0000256" key="3">
    <source>
        <dbReference type="ARBA" id="ARBA00022553"/>
    </source>
</evidence>
<dbReference type="SUPFAM" id="SSF55874">
    <property type="entry name" value="ATPase domain of HSP90 chaperone/DNA topoisomerase II/histidine kinase"/>
    <property type="match status" value="1"/>
</dbReference>
<feature type="domain" description="Histidine kinase" evidence="10">
    <location>
        <begin position="537"/>
        <end position="754"/>
    </location>
</feature>
<dbReference type="InterPro" id="IPR003661">
    <property type="entry name" value="HisK_dim/P_dom"/>
</dbReference>
<keyword evidence="7" id="KW-0802">TPR repeat</keyword>
<feature type="repeat" description="TPR" evidence="7">
    <location>
        <begin position="232"/>
        <end position="265"/>
    </location>
</feature>
<dbReference type="PRINTS" id="PR00344">
    <property type="entry name" value="BCTRLSENSOR"/>
</dbReference>
<feature type="repeat" description="TPR" evidence="7">
    <location>
        <begin position="192"/>
        <end position="225"/>
    </location>
</feature>
<dbReference type="Gene3D" id="1.10.287.130">
    <property type="match status" value="1"/>
</dbReference>
<dbReference type="SMART" id="SM00387">
    <property type="entry name" value="HATPase_c"/>
    <property type="match status" value="1"/>
</dbReference>
<dbReference type="EMBL" id="MPPL01000001">
    <property type="protein sequence ID" value="OKS85207.1"/>
    <property type="molecule type" value="Genomic_DNA"/>
</dbReference>
<dbReference type="Proteomes" id="UP000186720">
    <property type="component" value="Unassembled WGS sequence"/>
</dbReference>
<feature type="transmembrane region" description="Helical" evidence="8">
    <location>
        <begin position="470"/>
        <end position="490"/>
    </location>
</feature>
<keyword evidence="6" id="KW-0902">Two-component regulatory system</keyword>
<feature type="repeat" description="TPR" evidence="7">
    <location>
        <begin position="312"/>
        <end position="345"/>
    </location>
</feature>
<sequence>MFFCNINIKNLLHNEAFSPYLLKYQPLKFTLTLLFLCLCLTCTAATGNSNVDSLKQILKQAGSKTSADTINVNRYNILAAAYFQSNPDSAFYYGQKGVDLSRKIHFDAGLANGLLQTGRVDYFKGKSAKAQRELTEAVTLFKKLGDKKGIATCYEYFGAMYTLLADYTLAIKYLDLAIDINNQAGNDEWMQTNLYKNMGNVYFSKGELSKSLDYYYKALFIAIKNHYTLLSGNLYNNIGAVLQNMEVYPNALNHFKKALEILNGTDNTQALGTINQNIGEILLAQNNLDSAIIYLNKANYIVKKQNDKDGLSSVYTDLGLCYAAKNDYKNAISYIDTSLQIAKKYKIVYNQAYALIGLANVYNQQKNYKSAYKNALQGRQLSIKLGNLSIKANAALQLSKALAGLGKEASAYQFLKLYINFKDQLKSNESIEKSTTYNFELTFALKERQLKQQQHEKDLIYQQKAHNQRLINLIFVVIILAMLLITGIYYREKRQQQNINVMLEHKNHEVLNQKTDLDEQAKKLHDLNNLKDRLISILAHDLRAPLSTLRGLFGLLQDETITHQEMVAMIPNVLKKLEYTSDFLDTLLFWINSQMESFDTSVKTFSVSELVQNEADSYEAEAGLKGIRYSTKIPQGLTANADPNSIRIVVRNLITNAIKFSDYDDSIQISIQQDEAAQKIIVKVTDTGVGMSADQLNKLFKSKVESKNGTNNESGTGMGLLFCKDLIERCHGEIWVTSKPSVGTEFTFTIPLIC</sequence>
<dbReference type="InterPro" id="IPR011990">
    <property type="entry name" value="TPR-like_helical_dom_sf"/>
</dbReference>
<evidence type="ECO:0000256" key="5">
    <source>
        <dbReference type="ARBA" id="ARBA00022777"/>
    </source>
</evidence>
<dbReference type="InterPro" id="IPR003594">
    <property type="entry name" value="HATPase_dom"/>
</dbReference>
<proteinExistence type="predicted"/>
<evidence type="ECO:0000256" key="8">
    <source>
        <dbReference type="SAM" id="Phobius"/>
    </source>
</evidence>
<keyword evidence="8" id="KW-0472">Membrane</keyword>
<evidence type="ECO:0000259" key="10">
    <source>
        <dbReference type="PROSITE" id="PS50109"/>
    </source>
</evidence>
<dbReference type="CDD" id="cd00082">
    <property type="entry name" value="HisKA"/>
    <property type="match status" value="1"/>
</dbReference>
<evidence type="ECO:0000313" key="11">
    <source>
        <dbReference type="EMBL" id="OKS85207.1"/>
    </source>
</evidence>
<keyword evidence="8" id="KW-0812">Transmembrane</keyword>
<evidence type="ECO:0000256" key="6">
    <source>
        <dbReference type="ARBA" id="ARBA00023012"/>
    </source>
</evidence>
<dbReference type="InterPro" id="IPR036890">
    <property type="entry name" value="HATPase_C_sf"/>
</dbReference>
<dbReference type="CDD" id="cd00075">
    <property type="entry name" value="HATPase"/>
    <property type="match status" value="1"/>
</dbReference>
<dbReference type="InterPro" id="IPR004358">
    <property type="entry name" value="Sig_transdc_His_kin-like_C"/>
</dbReference>
<dbReference type="EC" id="2.7.13.3" evidence="2"/>
<dbReference type="AlphaFoldDB" id="A0A1Q5ZTX1"/>
<keyword evidence="9" id="KW-0732">Signal</keyword>
<comment type="catalytic activity">
    <reaction evidence="1">
        <text>ATP + protein L-histidine = ADP + protein N-phospho-L-histidine.</text>
        <dbReference type="EC" id="2.7.13.3"/>
    </reaction>
</comment>
<keyword evidence="5" id="KW-0418">Kinase</keyword>
<dbReference type="PROSITE" id="PS50109">
    <property type="entry name" value="HIS_KIN"/>
    <property type="match status" value="1"/>
</dbReference>
<dbReference type="InterPro" id="IPR019734">
    <property type="entry name" value="TPR_rpt"/>
</dbReference>
<dbReference type="Gene3D" id="1.25.40.10">
    <property type="entry name" value="Tetratricopeptide repeat domain"/>
    <property type="match status" value="2"/>
</dbReference>
<dbReference type="Pfam" id="PF02518">
    <property type="entry name" value="HATPase_c"/>
    <property type="match status" value="1"/>
</dbReference>
<name>A0A1Q5ZTX1_9SPHI</name>
<evidence type="ECO:0000256" key="9">
    <source>
        <dbReference type="SAM" id="SignalP"/>
    </source>
</evidence>
<dbReference type="SUPFAM" id="SSF48452">
    <property type="entry name" value="TPR-like"/>
    <property type="match status" value="3"/>
</dbReference>
<dbReference type="InterPro" id="IPR036097">
    <property type="entry name" value="HisK_dim/P_sf"/>
</dbReference>
<keyword evidence="8" id="KW-1133">Transmembrane helix</keyword>
<evidence type="ECO:0000256" key="7">
    <source>
        <dbReference type="PROSITE-ProRule" id="PRU00339"/>
    </source>
</evidence>
<evidence type="ECO:0000256" key="1">
    <source>
        <dbReference type="ARBA" id="ARBA00000085"/>
    </source>
</evidence>
<dbReference type="Pfam" id="PF13181">
    <property type="entry name" value="TPR_8"/>
    <property type="match status" value="1"/>
</dbReference>
<feature type="chain" id="PRO_5010173934" description="histidine kinase" evidence="9">
    <location>
        <begin position="45"/>
        <end position="754"/>
    </location>
</feature>
<protein>
    <recommendedName>
        <fullName evidence="2">histidine kinase</fullName>
        <ecNumber evidence="2">2.7.13.3</ecNumber>
    </recommendedName>
</protein>
<keyword evidence="3" id="KW-0597">Phosphoprotein</keyword>
<dbReference type="SMART" id="SM00388">
    <property type="entry name" value="HisKA"/>
    <property type="match status" value="1"/>
</dbReference>
<keyword evidence="12" id="KW-1185">Reference proteome</keyword>
<dbReference type="SUPFAM" id="SSF47384">
    <property type="entry name" value="Homodimeric domain of signal transducing histidine kinase"/>
    <property type="match status" value="1"/>
</dbReference>
<evidence type="ECO:0000256" key="2">
    <source>
        <dbReference type="ARBA" id="ARBA00012438"/>
    </source>
</evidence>
<comment type="caution">
    <text evidence="11">The sequence shown here is derived from an EMBL/GenBank/DDBJ whole genome shotgun (WGS) entry which is preliminary data.</text>
</comment>
<evidence type="ECO:0000256" key="4">
    <source>
        <dbReference type="ARBA" id="ARBA00022679"/>
    </source>
</evidence>
<feature type="signal peptide" evidence="9">
    <location>
        <begin position="1"/>
        <end position="44"/>
    </location>
</feature>
<reference evidence="11 12" key="1">
    <citation type="submission" date="2016-11" db="EMBL/GenBank/DDBJ databases">
        <title>Whole Genome Sequencing of Mucilaginibacter polytrichastri RG4-7(T) isolated from the moss sample.</title>
        <authorList>
            <person name="Li Y."/>
        </authorList>
    </citation>
    <scope>NUCLEOTIDE SEQUENCE [LARGE SCALE GENOMIC DNA]</scope>
    <source>
        <strain evidence="11 12">RG4-7</strain>
    </source>
</reference>
<dbReference type="Pfam" id="PF13424">
    <property type="entry name" value="TPR_12"/>
    <property type="match status" value="1"/>
</dbReference>
<dbReference type="GO" id="GO:0000155">
    <property type="term" value="F:phosphorelay sensor kinase activity"/>
    <property type="evidence" value="ECO:0007669"/>
    <property type="project" value="InterPro"/>
</dbReference>
<dbReference type="PROSITE" id="PS50005">
    <property type="entry name" value="TPR"/>
    <property type="match status" value="3"/>
</dbReference>
<dbReference type="PANTHER" id="PTHR43711:SF26">
    <property type="entry name" value="SENSOR HISTIDINE KINASE RCSC"/>
    <property type="match status" value="1"/>
</dbReference>
<dbReference type="SMART" id="SM00028">
    <property type="entry name" value="TPR"/>
    <property type="match status" value="6"/>
</dbReference>
<keyword evidence="4" id="KW-0808">Transferase</keyword>
<gene>
    <name evidence="11" type="ORF">RG47T_0651</name>
</gene>
<evidence type="ECO:0000313" key="12">
    <source>
        <dbReference type="Proteomes" id="UP000186720"/>
    </source>
</evidence>
<dbReference type="InterPro" id="IPR005467">
    <property type="entry name" value="His_kinase_dom"/>
</dbReference>
<dbReference type="STRING" id="1302689.RG47T_0651"/>